<dbReference type="OrthoDB" id="6592548at2759"/>
<keyword evidence="3" id="KW-1185">Reference proteome</keyword>
<reference evidence="3" key="1">
    <citation type="submission" date="2010-06" db="EMBL/GenBank/DDBJ databases">
        <authorList>
            <person name="Jiang H."/>
            <person name="Abraham K."/>
            <person name="Ali S."/>
            <person name="Alsbrooks S.L."/>
            <person name="Anim B.N."/>
            <person name="Anosike U.S."/>
            <person name="Attaway T."/>
            <person name="Bandaranaike D.P."/>
            <person name="Battles P.K."/>
            <person name="Bell S.N."/>
            <person name="Bell A.V."/>
            <person name="Beltran B."/>
            <person name="Bickham C."/>
            <person name="Bustamante Y."/>
            <person name="Caleb T."/>
            <person name="Canada A."/>
            <person name="Cardenas V."/>
            <person name="Carter K."/>
            <person name="Chacko J."/>
            <person name="Chandrabose M.N."/>
            <person name="Chavez D."/>
            <person name="Chavez A."/>
            <person name="Chen L."/>
            <person name="Chu H.-S."/>
            <person name="Claassen K.J."/>
            <person name="Cockrell R."/>
            <person name="Collins M."/>
            <person name="Cooper J.A."/>
            <person name="Cree A."/>
            <person name="Curry S.M."/>
            <person name="Da Y."/>
            <person name="Dao M.D."/>
            <person name="Das B."/>
            <person name="Davila M.-L."/>
            <person name="Davy-Carroll L."/>
            <person name="Denson S."/>
            <person name="Dinh H."/>
            <person name="Ebong V.E."/>
            <person name="Edwards J.R."/>
            <person name="Egan A."/>
            <person name="El-Daye J."/>
            <person name="Escobedo L."/>
            <person name="Fernandez S."/>
            <person name="Fernando P.R."/>
            <person name="Flagg N."/>
            <person name="Forbes L.D."/>
            <person name="Fowler R.G."/>
            <person name="Fu Q."/>
            <person name="Gabisi R.A."/>
            <person name="Ganer J."/>
            <person name="Garbino Pronczuk A."/>
            <person name="Garcia R.M."/>
            <person name="Garner T."/>
            <person name="Garrett T.E."/>
            <person name="Gonzalez D.A."/>
            <person name="Hamid H."/>
            <person name="Hawkins E.S."/>
            <person name="Hirani K."/>
            <person name="Hogues M.E."/>
            <person name="Hollins B."/>
            <person name="Hsiao C.-H."/>
            <person name="Jabil R."/>
            <person name="James M.L."/>
            <person name="Jhangiani S.N."/>
            <person name="Johnson B."/>
            <person name="Johnson Q."/>
            <person name="Joshi V."/>
            <person name="Kalu J.B."/>
            <person name="Kam C."/>
            <person name="Kashfia A."/>
            <person name="Keebler J."/>
            <person name="Kisamo H."/>
            <person name="Kovar C.L."/>
            <person name="Lago L.A."/>
            <person name="Lai C.-Y."/>
            <person name="Laidlaw J."/>
            <person name="Lara F."/>
            <person name="Le T.-K."/>
            <person name="Lee S.L."/>
            <person name="Legall F.H."/>
            <person name="Lemon S.J."/>
            <person name="Lewis L.R."/>
            <person name="Li B."/>
            <person name="Liu Y."/>
            <person name="Liu Y.-S."/>
            <person name="Lopez J."/>
            <person name="Lozado R.J."/>
            <person name="Lu J."/>
            <person name="Madu R.C."/>
            <person name="Maheshwari M."/>
            <person name="Maheshwari R."/>
            <person name="Malloy K."/>
            <person name="Martinez E."/>
            <person name="Mathew T."/>
            <person name="Mercado I.C."/>
            <person name="Mercado C."/>
            <person name="Meyer B."/>
            <person name="Montgomery K."/>
            <person name="Morgan M.B."/>
            <person name="Munidasa M."/>
            <person name="Nazareth L.V."/>
            <person name="Nelson J."/>
            <person name="Ng B.M."/>
            <person name="Nguyen N.B."/>
            <person name="Nguyen P.Q."/>
            <person name="Nguyen T."/>
            <person name="Obregon M."/>
            <person name="Okwuonu G.O."/>
            <person name="Onwere C.G."/>
            <person name="Orozco G."/>
            <person name="Parra A."/>
            <person name="Patel S."/>
            <person name="Patil S."/>
            <person name="Perez A."/>
            <person name="Perez Y."/>
            <person name="Pham C."/>
            <person name="Primus E.L."/>
            <person name="Pu L.-L."/>
            <person name="Puazo M."/>
            <person name="Qin X."/>
            <person name="Quiroz J.B."/>
            <person name="Reese J."/>
            <person name="Richards S."/>
            <person name="Rives C.M."/>
            <person name="Robberts R."/>
            <person name="Ruiz S.J."/>
            <person name="Ruiz M.J."/>
            <person name="Santibanez J."/>
            <person name="Schneider B.W."/>
            <person name="Sisson I."/>
            <person name="Smith M."/>
            <person name="Sodergren E."/>
            <person name="Song X.-Z."/>
            <person name="Song B.B."/>
            <person name="Summersgill H."/>
            <person name="Thelus R."/>
            <person name="Thornton R.D."/>
            <person name="Trejos Z.Y."/>
            <person name="Usmani K."/>
            <person name="Vattathil S."/>
            <person name="Villasana D."/>
            <person name="Walker D.L."/>
            <person name="Wang S."/>
            <person name="Wang K."/>
            <person name="White C.S."/>
            <person name="Williams A.C."/>
            <person name="Williamson J."/>
            <person name="Wilson K."/>
            <person name="Woghiren I.O."/>
            <person name="Woodworth J.R."/>
            <person name="Worley K.C."/>
            <person name="Wright R.A."/>
            <person name="Wu W."/>
            <person name="Young L."/>
            <person name="Zhang L."/>
            <person name="Zhang J."/>
            <person name="Zhu Y."/>
            <person name="Muzny D.M."/>
            <person name="Weinstock G."/>
            <person name="Gibbs R.A."/>
        </authorList>
    </citation>
    <scope>NUCLEOTIDE SEQUENCE [LARGE SCALE GENOMIC DNA]</scope>
    <source>
        <strain evidence="3">LSR1</strain>
    </source>
</reference>
<protein>
    <submittedName>
        <fullName evidence="2">Uncharacterized protein</fullName>
    </submittedName>
</protein>
<organism evidence="2 3">
    <name type="scientific">Acyrthosiphon pisum</name>
    <name type="common">Pea aphid</name>
    <dbReference type="NCBI Taxonomy" id="7029"/>
    <lineage>
        <taxon>Eukaryota</taxon>
        <taxon>Metazoa</taxon>
        <taxon>Ecdysozoa</taxon>
        <taxon>Arthropoda</taxon>
        <taxon>Hexapoda</taxon>
        <taxon>Insecta</taxon>
        <taxon>Pterygota</taxon>
        <taxon>Neoptera</taxon>
        <taxon>Paraneoptera</taxon>
        <taxon>Hemiptera</taxon>
        <taxon>Sternorrhyncha</taxon>
        <taxon>Aphidomorpha</taxon>
        <taxon>Aphidoidea</taxon>
        <taxon>Aphididae</taxon>
        <taxon>Macrosiphini</taxon>
        <taxon>Acyrthosiphon</taxon>
    </lineage>
</organism>
<reference evidence="2" key="2">
    <citation type="submission" date="2022-06" db="UniProtKB">
        <authorList>
            <consortium name="EnsemblMetazoa"/>
        </authorList>
    </citation>
    <scope>IDENTIFICATION</scope>
</reference>
<keyword evidence="1" id="KW-0175">Coiled coil</keyword>
<proteinExistence type="predicted"/>
<dbReference type="RefSeq" id="XP_003244254.1">
    <property type="nucleotide sequence ID" value="XM_003244206.3"/>
</dbReference>
<evidence type="ECO:0000313" key="3">
    <source>
        <dbReference type="Proteomes" id="UP000007819"/>
    </source>
</evidence>
<dbReference type="Proteomes" id="UP000007819">
    <property type="component" value="Chromosome A1"/>
</dbReference>
<name>A0A8R2A6C2_ACYPI</name>
<dbReference type="GeneID" id="100575854"/>
<evidence type="ECO:0000313" key="2">
    <source>
        <dbReference type="EnsemblMetazoa" id="XP_003244254.1"/>
    </source>
</evidence>
<feature type="coiled-coil region" evidence="1">
    <location>
        <begin position="135"/>
        <end position="208"/>
    </location>
</feature>
<dbReference type="AlphaFoldDB" id="A0A8R2A6C2"/>
<sequence>MDNKAAHQPMVTNEPQNEVQASNIHPLSDHMNISVAFKEIVSKDPPRYTKFLEAINKTFEEISDCIGPEEFKNIMGDISFLKSKRNVTNLLSTLKTQIRNLMSKHFEQIIEEENLSELFTKKNALNEEEAKKYYINNESMEIIELEETIRNLDVQISDLEETNEVLFNQGKFNKQRFDQVSERITMLIEECETKYDNILQQIDLIRKDFTNILKDP</sequence>
<dbReference type="EnsemblMetazoa" id="XM_003244206.4">
    <property type="protein sequence ID" value="XP_003244254.1"/>
    <property type="gene ID" value="LOC100575854"/>
</dbReference>
<dbReference type="KEGG" id="api:100575854"/>
<accession>A0A8R2A6C2</accession>
<evidence type="ECO:0000256" key="1">
    <source>
        <dbReference type="SAM" id="Coils"/>
    </source>
</evidence>